<organism evidence="1 2">
    <name type="scientific">Candidatus Scatocola faecipullorum</name>
    <dbReference type="NCBI Taxonomy" id="2840917"/>
    <lineage>
        <taxon>Bacteria</taxon>
        <taxon>Pseudomonadati</taxon>
        <taxon>Pseudomonadota</taxon>
        <taxon>Alphaproteobacteria</taxon>
        <taxon>Rhodospirillales</taxon>
        <taxon>Rhodospirillaceae</taxon>
        <taxon>Rhodospirillaceae incertae sedis</taxon>
        <taxon>Candidatus Scatocola</taxon>
    </lineage>
</organism>
<sequence length="188" mass="21132">MDTKSEKMRALTCEATLVSLVIEDIFQDKADERTVNLLRLLAGRSEGVVWKEISLSELKARFAFYRDCFEDEVLALLQEFMNFTAALEADDMTDDFVIEAAPMLVAVGGLAKYIRDENLETAFIQAAFCWLLLCQQAVLSPEMSVRVIGALQVNGLAPIIVFRERENDEDELYRNMILQSLKGGGLPN</sequence>
<dbReference type="AlphaFoldDB" id="A0A9D1SB59"/>
<protein>
    <submittedName>
        <fullName evidence="1">Uncharacterized protein</fullName>
    </submittedName>
</protein>
<comment type="caution">
    <text evidence="1">The sequence shown here is derived from an EMBL/GenBank/DDBJ whole genome shotgun (WGS) entry which is preliminary data.</text>
</comment>
<gene>
    <name evidence="1" type="ORF">IAD20_07690</name>
</gene>
<reference evidence="1" key="2">
    <citation type="journal article" date="2021" name="PeerJ">
        <title>Extensive microbial diversity within the chicken gut microbiome revealed by metagenomics and culture.</title>
        <authorList>
            <person name="Gilroy R."/>
            <person name="Ravi A."/>
            <person name="Getino M."/>
            <person name="Pursley I."/>
            <person name="Horton D.L."/>
            <person name="Alikhan N.F."/>
            <person name="Baker D."/>
            <person name="Gharbi K."/>
            <person name="Hall N."/>
            <person name="Watson M."/>
            <person name="Adriaenssens E.M."/>
            <person name="Foster-Nyarko E."/>
            <person name="Jarju S."/>
            <person name="Secka A."/>
            <person name="Antonio M."/>
            <person name="Oren A."/>
            <person name="Chaudhuri R.R."/>
            <person name="La Ragione R."/>
            <person name="Hildebrand F."/>
            <person name="Pallen M.J."/>
        </authorList>
    </citation>
    <scope>NUCLEOTIDE SEQUENCE</scope>
    <source>
        <strain evidence="1">ChiW3-316</strain>
    </source>
</reference>
<evidence type="ECO:0000313" key="2">
    <source>
        <dbReference type="Proteomes" id="UP000824107"/>
    </source>
</evidence>
<proteinExistence type="predicted"/>
<accession>A0A9D1SB59</accession>
<reference evidence="1" key="1">
    <citation type="submission" date="2020-10" db="EMBL/GenBank/DDBJ databases">
        <authorList>
            <person name="Gilroy R."/>
        </authorList>
    </citation>
    <scope>NUCLEOTIDE SEQUENCE</scope>
    <source>
        <strain evidence="1">ChiW3-316</strain>
    </source>
</reference>
<evidence type="ECO:0000313" key="1">
    <source>
        <dbReference type="EMBL" id="HIU53944.1"/>
    </source>
</evidence>
<dbReference type="EMBL" id="DVNC01000051">
    <property type="protein sequence ID" value="HIU53944.1"/>
    <property type="molecule type" value="Genomic_DNA"/>
</dbReference>
<name>A0A9D1SB59_9PROT</name>
<dbReference type="Proteomes" id="UP000824107">
    <property type="component" value="Unassembled WGS sequence"/>
</dbReference>